<keyword evidence="4" id="KW-1185">Reference proteome</keyword>
<evidence type="ECO:0000259" key="2">
    <source>
        <dbReference type="Pfam" id="PF17131"/>
    </source>
</evidence>
<dbReference type="Proteomes" id="UP000235116">
    <property type="component" value="Chromosome"/>
</dbReference>
<evidence type="ECO:0000313" key="3">
    <source>
        <dbReference type="EMBL" id="AUM12276.1"/>
    </source>
</evidence>
<feature type="domain" description="Uncharacterized protein TP-0789" evidence="2">
    <location>
        <begin position="82"/>
        <end position="265"/>
    </location>
</feature>
<reference evidence="4" key="1">
    <citation type="submission" date="2017-08" db="EMBL/GenBank/DDBJ databases">
        <title>Direct submision.</title>
        <authorList>
            <person name="Kim S.-J."/>
            <person name="Rhee S.-K."/>
        </authorList>
    </citation>
    <scope>NUCLEOTIDE SEQUENCE [LARGE SCALE GENOMIC DNA]</scope>
    <source>
        <strain evidence="4">GI5</strain>
    </source>
</reference>
<evidence type="ECO:0000313" key="4">
    <source>
        <dbReference type="Proteomes" id="UP000235116"/>
    </source>
</evidence>
<sequence length="269" mass="30925">MLKIAYYSAVLFSLAAAQMASANTGTDDIGARGREIAQTVDSNDAGFDDYVVVGKMTVRRRGGITATRQFEMNTLELRDDGDKRLVVFSQPRDLAGFVSLTHTHPSAPDDQWIFLPATNRSKRLASRDKTGSFAGSEFAYEDIATWELSNYNYEFVRDEPCGEPATTCHTIANIPKYTYSGYEKLVETIDPRIWQPRRIVYFDRQGRELKRLEFFDYQLYAGKHWRPGRIVMTNVNDGSESEIIWENYRFKTGLRESDLTEARLEYWSR</sequence>
<dbReference type="EMBL" id="CP022684">
    <property type="protein sequence ID" value="AUM12276.1"/>
    <property type="molecule type" value="Genomic_DNA"/>
</dbReference>
<dbReference type="InterPro" id="IPR033399">
    <property type="entry name" value="TP_0789-like"/>
</dbReference>
<feature type="signal peptide" evidence="1">
    <location>
        <begin position="1"/>
        <end position="22"/>
    </location>
</feature>
<keyword evidence="1" id="KW-0732">Signal</keyword>
<dbReference type="Gene3D" id="2.50.20.10">
    <property type="entry name" value="Lipoprotein localisation LolA/LolB/LppX"/>
    <property type="match status" value="1"/>
</dbReference>
<feature type="chain" id="PRO_5014934079" description="Uncharacterized protein TP-0789 domain-containing protein" evidence="1">
    <location>
        <begin position="23"/>
        <end position="269"/>
    </location>
</feature>
<name>A0A2K9LIU0_9GAMM</name>
<dbReference type="CDD" id="cd16329">
    <property type="entry name" value="LolA_like"/>
    <property type="match status" value="1"/>
</dbReference>
<accession>A0A2K9LIU0</accession>
<protein>
    <recommendedName>
        <fullName evidence="2">Uncharacterized protein TP-0789 domain-containing protein</fullName>
    </recommendedName>
</protein>
<dbReference type="AlphaFoldDB" id="A0A2K9LIU0"/>
<dbReference type="Pfam" id="PF17131">
    <property type="entry name" value="LolA_like"/>
    <property type="match status" value="1"/>
</dbReference>
<proteinExistence type="predicted"/>
<organism evidence="3 4">
    <name type="scientific">Ketobacter alkanivorans</name>
    <dbReference type="NCBI Taxonomy" id="1917421"/>
    <lineage>
        <taxon>Bacteria</taxon>
        <taxon>Pseudomonadati</taxon>
        <taxon>Pseudomonadota</taxon>
        <taxon>Gammaproteobacteria</taxon>
        <taxon>Pseudomonadales</taxon>
        <taxon>Ketobacteraceae</taxon>
        <taxon>Ketobacter</taxon>
    </lineage>
</organism>
<dbReference type="OrthoDB" id="9803781at2"/>
<dbReference type="KEGG" id="kak:Kalk_07560"/>
<evidence type="ECO:0000256" key="1">
    <source>
        <dbReference type="SAM" id="SignalP"/>
    </source>
</evidence>
<dbReference type="RefSeq" id="WP_101893612.1">
    <property type="nucleotide sequence ID" value="NZ_CP022684.1"/>
</dbReference>
<gene>
    <name evidence="3" type="ORF">Kalk_07560</name>
</gene>